<dbReference type="CDD" id="cd01392">
    <property type="entry name" value="HTH_LacI"/>
    <property type="match status" value="1"/>
</dbReference>
<feature type="domain" description="HTH lacI-type" evidence="4">
    <location>
        <begin position="6"/>
        <end position="60"/>
    </location>
</feature>
<accession>A0A7C3RJG4</accession>
<dbReference type="AlphaFoldDB" id="A0A7C3RJG4"/>
<dbReference type="CDD" id="cd06267">
    <property type="entry name" value="PBP1_LacI_sugar_binding-like"/>
    <property type="match status" value="1"/>
</dbReference>
<dbReference type="Gene3D" id="1.10.260.40">
    <property type="entry name" value="lambda repressor-like DNA-binding domains"/>
    <property type="match status" value="1"/>
</dbReference>
<dbReference type="PROSITE" id="PS50932">
    <property type="entry name" value="HTH_LACI_2"/>
    <property type="match status" value="1"/>
</dbReference>
<dbReference type="InterPro" id="IPR028082">
    <property type="entry name" value="Peripla_BP_I"/>
</dbReference>
<dbReference type="InterPro" id="IPR010982">
    <property type="entry name" value="Lambda_DNA-bd_dom_sf"/>
</dbReference>
<evidence type="ECO:0000256" key="2">
    <source>
        <dbReference type="ARBA" id="ARBA00023125"/>
    </source>
</evidence>
<dbReference type="Pfam" id="PF00356">
    <property type="entry name" value="LacI"/>
    <property type="match status" value="1"/>
</dbReference>
<evidence type="ECO:0000259" key="4">
    <source>
        <dbReference type="PROSITE" id="PS50932"/>
    </source>
</evidence>
<evidence type="ECO:0000256" key="3">
    <source>
        <dbReference type="ARBA" id="ARBA00023163"/>
    </source>
</evidence>
<dbReference type="Pfam" id="PF13377">
    <property type="entry name" value="Peripla_BP_3"/>
    <property type="match status" value="1"/>
</dbReference>
<dbReference type="GO" id="GO:0000976">
    <property type="term" value="F:transcription cis-regulatory region binding"/>
    <property type="evidence" value="ECO:0007669"/>
    <property type="project" value="TreeGrafter"/>
</dbReference>
<dbReference type="SUPFAM" id="SSF53822">
    <property type="entry name" value="Periplasmic binding protein-like I"/>
    <property type="match status" value="1"/>
</dbReference>
<gene>
    <name evidence="5" type="ORF">ENW00_02840</name>
</gene>
<name>A0A7C3RJG4_DICTH</name>
<dbReference type="SUPFAM" id="SSF47413">
    <property type="entry name" value="lambda repressor-like DNA-binding domains"/>
    <property type="match status" value="1"/>
</dbReference>
<dbReference type="PANTHER" id="PTHR30146:SF109">
    <property type="entry name" value="HTH-TYPE TRANSCRIPTIONAL REGULATOR GALS"/>
    <property type="match status" value="1"/>
</dbReference>
<organism evidence="5">
    <name type="scientific">Dictyoglomus thermophilum</name>
    <dbReference type="NCBI Taxonomy" id="14"/>
    <lineage>
        <taxon>Bacteria</taxon>
        <taxon>Pseudomonadati</taxon>
        <taxon>Dictyoglomota</taxon>
        <taxon>Dictyoglomia</taxon>
        <taxon>Dictyoglomales</taxon>
        <taxon>Dictyoglomaceae</taxon>
        <taxon>Dictyoglomus</taxon>
    </lineage>
</organism>
<keyword evidence="3" id="KW-0804">Transcription</keyword>
<keyword evidence="2" id="KW-0238">DNA-binding</keyword>
<proteinExistence type="predicted"/>
<protein>
    <submittedName>
        <fullName evidence="5">LacI family transcriptional regulator</fullName>
    </submittedName>
</protein>
<dbReference type="PRINTS" id="PR00036">
    <property type="entry name" value="HTHLACI"/>
</dbReference>
<sequence>MKKVKINIRDIAKLANVSVATVSRVINGSPNVSEKTRKKVLKIIQEYDYHPSAFAQKLSKARTQIVSLIIPYERGFILSDAFFPPLIKGITEILDRNEYNIMLSMLETPYIPEKYISLYKQGVVDGYILANVKKDDPFPEMLYNDNIPFVSVGKVSSKLKKYPYVDTDNVKGAYDATIYFLEKGHKRIALLKGNNTHSFIQERYEGYILALKRYGVKPDPKLIVEESLTIDGGYKAMKKLLKLENPPSAVLACSDYMAIGAINAAIEENWEVPDDISVIGFDDLYIDARIDPPLASVRQEIEEMGQESARLFLHILDNPNDYEPKIIPATFIWRKSAG</sequence>
<dbReference type="Gene3D" id="3.40.50.2300">
    <property type="match status" value="2"/>
</dbReference>
<dbReference type="PANTHER" id="PTHR30146">
    <property type="entry name" value="LACI-RELATED TRANSCRIPTIONAL REPRESSOR"/>
    <property type="match status" value="1"/>
</dbReference>
<evidence type="ECO:0000256" key="1">
    <source>
        <dbReference type="ARBA" id="ARBA00023015"/>
    </source>
</evidence>
<dbReference type="PROSITE" id="PS00356">
    <property type="entry name" value="HTH_LACI_1"/>
    <property type="match status" value="1"/>
</dbReference>
<dbReference type="EMBL" id="DTIN01000009">
    <property type="protein sequence ID" value="HFX13080.1"/>
    <property type="molecule type" value="Genomic_DNA"/>
</dbReference>
<dbReference type="SMART" id="SM00354">
    <property type="entry name" value="HTH_LACI"/>
    <property type="match status" value="1"/>
</dbReference>
<dbReference type="InterPro" id="IPR000843">
    <property type="entry name" value="HTH_LacI"/>
</dbReference>
<dbReference type="InterPro" id="IPR046335">
    <property type="entry name" value="LacI/GalR-like_sensor"/>
</dbReference>
<keyword evidence="1" id="KW-0805">Transcription regulation</keyword>
<evidence type="ECO:0000313" key="5">
    <source>
        <dbReference type="EMBL" id="HFX13080.1"/>
    </source>
</evidence>
<comment type="caution">
    <text evidence="5">The sequence shown here is derived from an EMBL/GenBank/DDBJ whole genome shotgun (WGS) entry which is preliminary data.</text>
</comment>
<dbReference type="GO" id="GO:0003700">
    <property type="term" value="F:DNA-binding transcription factor activity"/>
    <property type="evidence" value="ECO:0007669"/>
    <property type="project" value="TreeGrafter"/>
</dbReference>
<reference evidence="5" key="1">
    <citation type="journal article" date="2020" name="mSystems">
        <title>Genome- and Community-Level Interaction Insights into Carbon Utilization and Element Cycling Functions of Hydrothermarchaeota in Hydrothermal Sediment.</title>
        <authorList>
            <person name="Zhou Z."/>
            <person name="Liu Y."/>
            <person name="Xu W."/>
            <person name="Pan J."/>
            <person name="Luo Z.H."/>
            <person name="Li M."/>
        </authorList>
    </citation>
    <scope>NUCLEOTIDE SEQUENCE [LARGE SCALE GENOMIC DNA]</scope>
    <source>
        <strain evidence="5">SpSt-81</strain>
    </source>
</reference>